<proteinExistence type="predicted"/>
<feature type="region of interest" description="Disordered" evidence="1">
    <location>
        <begin position="141"/>
        <end position="164"/>
    </location>
</feature>
<feature type="compositionally biased region" description="Polar residues" evidence="1">
    <location>
        <begin position="150"/>
        <end position="164"/>
    </location>
</feature>
<evidence type="ECO:0000313" key="4">
    <source>
        <dbReference type="Proteomes" id="UP001595836"/>
    </source>
</evidence>
<dbReference type="Proteomes" id="UP001595836">
    <property type="component" value="Unassembled WGS sequence"/>
</dbReference>
<evidence type="ECO:0000256" key="2">
    <source>
        <dbReference type="SAM" id="SignalP"/>
    </source>
</evidence>
<name>A0ABV9PR29_9ACTN</name>
<sequence length="164" mass="15700">MFRSTAVVGAIAAGLLALSSAPAHAQLSSDVPDDYLGSAGEVLPGSVTGSLPGYATGPVGSVATAVCNAGSVAGLAGVGVPGSVRPVCMVGPAIGESIDHFMNGDHQGSVETMISGVPYVGSLLAEVVPTDSAVDAVGTAANQGSGGTTGQLSFDSISSQLPGS</sequence>
<keyword evidence="2" id="KW-0732">Signal</keyword>
<protein>
    <recommendedName>
        <fullName evidence="5">Secreted protein</fullName>
    </recommendedName>
</protein>
<feature type="chain" id="PRO_5046910551" description="Secreted protein" evidence="2">
    <location>
        <begin position="26"/>
        <end position="164"/>
    </location>
</feature>
<comment type="caution">
    <text evidence="3">The sequence shown here is derived from an EMBL/GenBank/DDBJ whole genome shotgun (WGS) entry which is preliminary data.</text>
</comment>
<reference evidence="4" key="1">
    <citation type="journal article" date="2019" name="Int. J. Syst. Evol. Microbiol.">
        <title>The Global Catalogue of Microorganisms (GCM) 10K type strain sequencing project: providing services to taxonomists for standard genome sequencing and annotation.</title>
        <authorList>
            <consortium name="The Broad Institute Genomics Platform"/>
            <consortium name="The Broad Institute Genome Sequencing Center for Infectious Disease"/>
            <person name="Wu L."/>
            <person name="Ma J."/>
        </authorList>
    </citation>
    <scope>NUCLEOTIDE SEQUENCE [LARGE SCALE GENOMIC DNA]</scope>
    <source>
        <strain evidence="4">JCM 11882</strain>
    </source>
</reference>
<organism evidence="3 4">
    <name type="scientific">Dietzia aurantiaca</name>
    <dbReference type="NCBI Taxonomy" id="983873"/>
    <lineage>
        <taxon>Bacteria</taxon>
        <taxon>Bacillati</taxon>
        <taxon>Actinomycetota</taxon>
        <taxon>Actinomycetes</taxon>
        <taxon>Mycobacteriales</taxon>
        <taxon>Dietziaceae</taxon>
        <taxon>Dietzia</taxon>
    </lineage>
</organism>
<keyword evidence="4" id="KW-1185">Reference proteome</keyword>
<dbReference type="EMBL" id="JBHSHP010000034">
    <property type="protein sequence ID" value="MFC4755390.1"/>
    <property type="molecule type" value="Genomic_DNA"/>
</dbReference>
<accession>A0ABV9PR29</accession>
<evidence type="ECO:0000313" key="3">
    <source>
        <dbReference type="EMBL" id="MFC4755390.1"/>
    </source>
</evidence>
<dbReference type="RefSeq" id="WP_344994050.1">
    <property type="nucleotide sequence ID" value="NZ_BAABCD010000032.1"/>
</dbReference>
<gene>
    <name evidence="3" type="ORF">ACFO7U_11465</name>
</gene>
<feature type="signal peptide" evidence="2">
    <location>
        <begin position="1"/>
        <end position="25"/>
    </location>
</feature>
<evidence type="ECO:0000256" key="1">
    <source>
        <dbReference type="SAM" id="MobiDB-lite"/>
    </source>
</evidence>
<evidence type="ECO:0008006" key="5">
    <source>
        <dbReference type="Google" id="ProtNLM"/>
    </source>
</evidence>